<evidence type="ECO:0000313" key="1">
    <source>
        <dbReference type="EMBL" id="OGM04852.1"/>
    </source>
</evidence>
<organism evidence="1 2">
    <name type="scientific">Candidatus Wallbacteria bacterium GWC2_49_35</name>
    <dbReference type="NCBI Taxonomy" id="1817813"/>
    <lineage>
        <taxon>Bacteria</taxon>
        <taxon>Candidatus Walliibacteriota</taxon>
    </lineage>
</organism>
<name>A0A1F7WPY7_9BACT</name>
<sequence length="405" mass="46016">MKINSNKTAGSGYDNLKSSKRQARCILTILFCLAIFAFLHGFAGTASADIEDFSDLLKAVGAGGYIEEYPTCFFPPAHAPAASLKDEPKSLAAVIMPLIYFVNEKYPLYPEDTNKKAGNENFSKYIPKIVNLSGSVRLKTVLDHLSSPLSFCGLDLLPNLTFAWYQNFYISSIIKQDSFPAAVTLIDGGLNAENALIYYYINTNEYSIYLIYSPFAAPAGNADMVRKTLAYNKFEMKFHIIYLDAKTGAHRSSDPVAAIFIHDLKEMLSKFDRFKKIKAGEKMSFSTAYNYLKMQIEKKIIKDDARLASYRYYHFLSPEKRGRLARLIKSVKTDILEPELATYSSRFADIRPLQAEMAEKNKNEQQRAILKKFSLLNEKIQKMNIKLTPKREYDLIFKKLNINNN</sequence>
<dbReference type="AlphaFoldDB" id="A0A1F7WPY7"/>
<comment type="caution">
    <text evidence="1">The sequence shown here is derived from an EMBL/GenBank/DDBJ whole genome shotgun (WGS) entry which is preliminary data.</text>
</comment>
<evidence type="ECO:0000313" key="2">
    <source>
        <dbReference type="Proteomes" id="UP000178735"/>
    </source>
</evidence>
<reference evidence="1 2" key="1">
    <citation type="journal article" date="2016" name="Nat. Commun.">
        <title>Thousands of microbial genomes shed light on interconnected biogeochemical processes in an aquifer system.</title>
        <authorList>
            <person name="Anantharaman K."/>
            <person name="Brown C.T."/>
            <person name="Hug L.A."/>
            <person name="Sharon I."/>
            <person name="Castelle C.J."/>
            <person name="Probst A.J."/>
            <person name="Thomas B.C."/>
            <person name="Singh A."/>
            <person name="Wilkins M.J."/>
            <person name="Karaoz U."/>
            <person name="Brodie E.L."/>
            <person name="Williams K.H."/>
            <person name="Hubbard S.S."/>
            <person name="Banfield J.F."/>
        </authorList>
    </citation>
    <scope>NUCLEOTIDE SEQUENCE [LARGE SCALE GENOMIC DNA]</scope>
</reference>
<gene>
    <name evidence="1" type="ORF">A2008_00875</name>
</gene>
<accession>A0A1F7WPY7</accession>
<dbReference type="EMBL" id="MGFH01000134">
    <property type="protein sequence ID" value="OGM04852.1"/>
    <property type="molecule type" value="Genomic_DNA"/>
</dbReference>
<protein>
    <submittedName>
        <fullName evidence="1">Uncharacterized protein</fullName>
    </submittedName>
</protein>
<proteinExistence type="predicted"/>
<dbReference type="Proteomes" id="UP000178735">
    <property type="component" value="Unassembled WGS sequence"/>
</dbReference>